<feature type="transmembrane region" description="Helical" evidence="2">
    <location>
        <begin position="286"/>
        <end position="319"/>
    </location>
</feature>
<keyword evidence="5" id="KW-1185">Reference proteome</keyword>
<dbReference type="OMA" id="LGVCKWW"/>
<evidence type="ECO:0000313" key="4">
    <source>
        <dbReference type="EMBL" id="KAF5860416.1"/>
    </source>
</evidence>
<organism evidence="3">
    <name type="scientific">Petromyces alliaceus</name>
    <name type="common">Aspergillus alliaceus</name>
    <dbReference type="NCBI Taxonomy" id="209559"/>
    <lineage>
        <taxon>Eukaryota</taxon>
        <taxon>Fungi</taxon>
        <taxon>Dikarya</taxon>
        <taxon>Ascomycota</taxon>
        <taxon>Pezizomycotina</taxon>
        <taxon>Eurotiomycetes</taxon>
        <taxon>Eurotiomycetidae</taxon>
        <taxon>Eurotiales</taxon>
        <taxon>Aspergillaceae</taxon>
        <taxon>Aspergillus</taxon>
        <taxon>Aspergillus subgen. Circumdati</taxon>
    </lineage>
</organism>
<evidence type="ECO:0000313" key="3">
    <source>
        <dbReference type="EMBL" id="KAE8384960.1"/>
    </source>
</evidence>
<name>A0A5N6FZ92_PETAA</name>
<sequence length="356" mass="40081">MRQQEMSHSPAYYQEHDQRMTAYLHDSTPTPAAAHLSPEPSLLPNRLCENGHDSRSSERNSAGGTSPNAHPSDSWDRSYSRHPFRHSHQPQKPPPRQTQVESIYSNSEGSVVAPMTFVSSPYPDNSSMLTQTSCSGGGARKEERVRGSWTDHSSYMSSDNHHLGAARLQKRAIHTEEPLADDSQDALLMLFRLSLPVPVFSFGASLYTVFGLLLVLLVSPFRICPCIPYFRSTSFREQLCHLLVPQLHIHERLVRLRGASRSSPAQSVYNDADDPSVPDLNEHYSIMGLILVLLLSSLLSIAFLLLVWTAAFFWVFAMVLGNPDGTERKDDGRAAVLGVCRWWHIWLRKVRKRSHQ</sequence>
<feature type="transmembrane region" description="Helical" evidence="2">
    <location>
        <begin position="199"/>
        <end position="221"/>
    </location>
</feature>
<dbReference type="EMBL" id="SPNV01000131">
    <property type="protein sequence ID" value="KAF5860416.1"/>
    <property type="molecule type" value="Genomic_DNA"/>
</dbReference>
<feature type="compositionally biased region" description="Basic residues" evidence="1">
    <location>
        <begin position="80"/>
        <end position="89"/>
    </location>
</feature>
<feature type="region of interest" description="Disordered" evidence="1">
    <location>
        <begin position="1"/>
        <end position="101"/>
    </location>
</feature>
<evidence type="ECO:0000256" key="1">
    <source>
        <dbReference type="SAM" id="MobiDB-lite"/>
    </source>
</evidence>
<gene>
    <name evidence="3" type="ORF">BDV23DRAFT_176657</name>
    <name evidence="4" type="ORF">ETB97_001636</name>
</gene>
<accession>A0A5N6FZ92</accession>
<evidence type="ECO:0000256" key="2">
    <source>
        <dbReference type="SAM" id="Phobius"/>
    </source>
</evidence>
<protein>
    <submittedName>
        <fullName evidence="3">Uncharacterized protein</fullName>
    </submittedName>
</protein>
<accession>A0A8H6E5Q0</accession>
<dbReference type="Proteomes" id="UP000541154">
    <property type="component" value="Unassembled WGS sequence"/>
</dbReference>
<feature type="compositionally biased region" description="Basic and acidic residues" evidence="1">
    <location>
        <begin position="49"/>
        <end position="58"/>
    </location>
</feature>
<feature type="compositionally biased region" description="Polar residues" evidence="1">
    <location>
        <begin position="59"/>
        <end position="71"/>
    </location>
</feature>
<keyword evidence="2" id="KW-1133">Transmembrane helix</keyword>
<dbReference type="EMBL" id="ML735350">
    <property type="protein sequence ID" value="KAE8384960.1"/>
    <property type="molecule type" value="Genomic_DNA"/>
</dbReference>
<dbReference type="Proteomes" id="UP000326877">
    <property type="component" value="Unassembled WGS sequence"/>
</dbReference>
<accession>A0A5N7BT08</accession>
<evidence type="ECO:0000313" key="5">
    <source>
        <dbReference type="Proteomes" id="UP000541154"/>
    </source>
</evidence>
<dbReference type="OrthoDB" id="5420214at2759"/>
<proteinExistence type="predicted"/>
<reference evidence="4 5" key="1">
    <citation type="submission" date="2019-04" db="EMBL/GenBank/DDBJ databases">
        <title>Aspergillus burnettii sp. nov., novel species from soil in southeast Queensland.</title>
        <authorList>
            <person name="Gilchrist C.L.M."/>
            <person name="Pitt J.I."/>
            <person name="Lange L."/>
            <person name="Lacey H.J."/>
            <person name="Vuong D."/>
            <person name="Midgley D.J."/>
            <person name="Greenfield P."/>
            <person name="Bradbury M."/>
            <person name="Lacey E."/>
            <person name="Busk P.K."/>
            <person name="Pilgaard B."/>
            <person name="Chooi Y.H."/>
            <person name="Piggott A.M."/>
        </authorList>
    </citation>
    <scope>NUCLEOTIDE SEQUENCE [LARGE SCALE GENOMIC DNA]</scope>
    <source>
        <strain evidence="4 5">FRR 5400</strain>
    </source>
</reference>
<reference evidence="3" key="2">
    <citation type="submission" date="2019-04" db="EMBL/GenBank/DDBJ databases">
        <title>Friends and foes A comparative genomics studyof 23 Aspergillus species from section Flavi.</title>
        <authorList>
            <consortium name="DOE Joint Genome Institute"/>
            <person name="Kjaerbolling I."/>
            <person name="Vesth T."/>
            <person name="Frisvad J.C."/>
            <person name="Nybo J.L."/>
            <person name="Theobald S."/>
            <person name="Kildgaard S."/>
            <person name="Isbrandt T."/>
            <person name="Kuo A."/>
            <person name="Sato A."/>
            <person name="Lyhne E.K."/>
            <person name="Kogle M.E."/>
            <person name="Wiebenga A."/>
            <person name="Kun R.S."/>
            <person name="Lubbers R.J."/>
            <person name="Makela M.R."/>
            <person name="Barry K."/>
            <person name="Chovatia M."/>
            <person name="Clum A."/>
            <person name="Daum C."/>
            <person name="Haridas S."/>
            <person name="He G."/>
            <person name="LaButti K."/>
            <person name="Lipzen A."/>
            <person name="Mondo S."/>
            <person name="Riley R."/>
            <person name="Salamov A."/>
            <person name="Simmons B.A."/>
            <person name="Magnuson J.K."/>
            <person name="Henrissat B."/>
            <person name="Mortensen U.H."/>
            <person name="Larsen T.O."/>
            <person name="Devries R.P."/>
            <person name="Grigoriev I.V."/>
            <person name="Machida M."/>
            <person name="Baker S.E."/>
            <person name="Andersen M.R."/>
        </authorList>
    </citation>
    <scope>NUCLEOTIDE SEQUENCE [LARGE SCALE GENOMIC DNA]</scope>
    <source>
        <strain evidence="3">IBT 14317</strain>
    </source>
</reference>
<dbReference type="AlphaFoldDB" id="A0A5N6FZ92"/>
<keyword evidence="2" id="KW-0812">Transmembrane</keyword>
<keyword evidence="2" id="KW-0472">Membrane</keyword>